<dbReference type="PANTHER" id="PTHR38050">
    <property type="match status" value="1"/>
</dbReference>
<keyword evidence="10" id="KW-1185">Reference proteome</keyword>
<dbReference type="GO" id="GO:0045493">
    <property type="term" value="P:xylan catabolic process"/>
    <property type="evidence" value="ECO:0007669"/>
    <property type="project" value="UniProtKB-KW"/>
</dbReference>
<dbReference type="GO" id="GO:0030600">
    <property type="term" value="F:feruloyl esterase activity"/>
    <property type="evidence" value="ECO:0007669"/>
    <property type="project" value="InterPro"/>
</dbReference>
<dbReference type="STRING" id="1287727.SAMN05443999_10276"/>
<dbReference type="EMBL" id="FOAG01000002">
    <property type="protein sequence ID" value="SEK69122.1"/>
    <property type="molecule type" value="Genomic_DNA"/>
</dbReference>
<accession>A0A1H7J4K0</accession>
<evidence type="ECO:0000313" key="10">
    <source>
        <dbReference type="Proteomes" id="UP000199582"/>
    </source>
</evidence>
<dbReference type="PANTHER" id="PTHR38050:SF2">
    <property type="entry name" value="FERULOYL ESTERASE C-RELATED"/>
    <property type="match status" value="1"/>
</dbReference>
<evidence type="ECO:0000259" key="8">
    <source>
        <dbReference type="Pfam" id="PF02230"/>
    </source>
</evidence>
<dbReference type="AlphaFoldDB" id="A0A1H7J4K0"/>
<evidence type="ECO:0000256" key="2">
    <source>
        <dbReference type="ARBA" id="ARBA00022525"/>
    </source>
</evidence>
<comment type="subcellular location">
    <subcellularLocation>
        <location evidence="1">Secreted</location>
    </subcellularLocation>
</comment>
<dbReference type="InterPro" id="IPR003140">
    <property type="entry name" value="PLipase/COase/thioEstase"/>
</dbReference>
<keyword evidence="5" id="KW-0378">Hydrolase</keyword>
<keyword evidence="3" id="KW-0858">Xylan degradation</keyword>
<evidence type="ECO:0000256" key="4">
    <source>
        <dbReference type="ARBA" id="ARBA00022729"/>
    </source>
</evidence>
<keyword evidence="4" id="KW-0732">Signal</keyword>
<dbReference type="Proteomes" id="UP000199582">
    <property type="component" value="Unassembled WGS sequence"/>
</dbReference>
<evidence type="ECO:0000256" key="5">
    <source>
        <dbReference type="ARBA" id="ARBA00022801"/>
    </source>
</evidence>
<reference evidence="9 10" key="1">
    <citation type="submission" date="2016-10" db="EMBL/GenBank/DDBJ databases">
        <authorList>
            <person name="de Groot N.N."/>
        </authorList>
    </citation>
    <scope>NUCLEOTIDE SEQUENCE [LARGE SCALE GENOMIC DNA]</scope>
    <source>
        <strain evidence="9 10">DSM 100674</strain>
    </source>
</reference>
<name>A0A1H7J4K0_9RHOB</name>
<dbReference type="GO" id="GO:0005576">
    <property type="term" value="C:extracellular region"/>
    <property type="evidence" value="ECO:0007669"/>
    <property type="project" value="UniProtKB-SubCell"/>
</dbReference>
<gene>
    <name evidence="9" type="ORF">SAMN05443999_10276</name>
</gene>
<proteinExistence type="predicted"/>
<protein>
    <submittedName>
        <fullName evidence="9">Polyhydroxybutyrate depolymerase</fullName>
    </submittedName>
</protein>
<dbReference type="Gene3D" id="3.40.50.1820">
    <property type="entry name" value="alpha/beta hydrolase"/>
    <property type="match status" value="1"/>
</dbReference>
<dbReference type="InterPro" id="IPR043595">
    <property type="entry name" value="FaeB/C/D"/>
</dbReference>
<evidence type="ECO:0000313" key="9">
    <source>
        <dbReference type="EMBL" id="SEK69122.1"/>
    </source>
</evidence>
<organism evidence="9 10">
    <name type="scientific">Roseovarius azorensis</name>
    <dbReference type="NCBI Taxonomy" id="1287727"/>
    <lineage>
        <taxon>Bacteria</taxon>
        <taxon>Pseudomonadati</taxon>
        <taxon>Pseudomonadota</taxon>
        <taxon>Alphaproteobacteria</taxon>
        <taxon>Rhodobacterales</taxon>
        <taxon>Roseobacteraceae</taxon>
        <taxon>Roseovarius</taxon>
    </lineage>
</organism>
<dbReference type="Pfam" id="PF02230">
    <property type="entry name" value="Abhydrolase_2"/>
    <property type="match status" value="1"/>
</dbReference>
<evidence type="ECO:0000256" key="6">
    <source>
        <dbReference type="ARBA" id="ARBA00023277"/>
    </source>
</evidence>
<dbReference type="InterPro" id="IPR029058">
    <property type="entry name" value="AB_hydrolase_fold"/>
</dbReference>
<dbReference type="SUPFAM" id="SSF53474">
    <property type="entry name" value="alpha/beta-Hydrolases"/>
    <property type="match status" value="1"/>
</dbReference>
<evidence type="ECO:0000256" key="1">
    <source>
        <dbReference type="ARBA" id="ARBA00004613"/>
    </source>
</evidence>
<feature type="domain" description="Phospholipase/carboxylesterase/thioesterase" evidence="8">
    <location>
        <begin position="137"/>
        <end position="205"/>
    </location>
</feature>
<evidence type="ECO:0000256" key="7">
    <source>
        <dbReference type="ARBA" id="ARBA00023326"/>
    </source>
</evidence>
<evidence type="ECO:0000256" key="3">
    <source>
        <dbReference type="ARBA" id="ARBA00022651"/>
    </source>
</evidence>
<keyword evidence="7" id="KW-0624">Polysaccharide degradation</keyword>
<keyword evidence="2" id="KW-0964">Secreted</keyword>
<keyword evidence="6" id="KW-0119">Carbohydrate metabolism</keyword>
<sequence length="288" mass="32077">MTFRRCWLPWGNMPNDGILMRPFLLALALIWPVTAFATGAEIAPCHDAVPCPLDERSYHVKEPDGWDGISPLPVLLHFHGWMRQGTLIVKHGRISGATRTRGVLLLAPNGTGRTWDFWTRHTDDVDFAAAVIEDAARRYPIDRNRIFVSGYSYGSAMAWRYVCENGDDVAALLAVSGTLDQFTNCPQAPQEVRHVHGTRDTVMAFPFGPGGDTTFPVRLWRDRLGCAGPGEDMGDWSVTQHDTFTRTTWSDCEAGQVTLDVHGRGHFIPRGWIARQLDDLLGLPPSEP</sequence>